<gene>
    <name evidence="1" type="ORF">AMSG_02211</name>
</gene>
<name>A0A0L0DVY7_THETB</name>
<dbReference type="RefSeq" id="XP_013760763.1">
    <property type="nucleotide sequence ID" value="XM_013905309.1"/>
</dbReference>
<reference evidence="1 2" key="1">
    <citation type="submission" date="2010-05" db="EMBL/GenBank/DDBJ databases">
        <title>The Genome Sequence of Thecamonas trahens ATCC 50062.</title>
        <authorList>
            <consortium name="The Broad Institute Genome Sequencing Platform"/>
            <person name="Russ C."/>
            <person name="Cuomo C."/>
            <person name="Shea T."/>
            <person name="Young S.K."/>
            <person name="Zeng Q."/>
            <person name="Koehrsen M."/>
            <person name="Haas B."/>
            <person name="Borodovsky M."/>
            <person name="Guigo R."/>
            <person name="Alvarado L."/>
            <person name="Berlin A."/>
            <person name="Bochicchio J."/>
            <person name="Borenstein D."/>
            <person name="Chapman S."/>
            <person name="Chen Z."/>
            <person name="Freedman E."/>
            <person name="Gellesch M."/>
            <person name="Goldberg J."/>
            <person name="Griggs A."/>
            <person name="Gujja S."/>
            <person name="Heilman E."/>
            <person name="Heiman D."/>
            <person name="Hepburn T."/>
            <person name="Howarth C."/>
            <person name="Jen D."/>
            <person name="Larson L."/>
            <person name="Mehta T."/>
            <person name="Park D."/>
            <person name="Pearson M."/>
            <person name="Roberts A."/>
            <person name="Saif S."/>
            <person name="Shenoy N."/>
            <person name="Sisk P."/>
            <person name="Stolte C."/>
            <person name="Sykes S."/>
            <person name="Thomson T."/>
            <person name="Walk T."/>
            <person name="White J."/>
            <person name="Yandava C."/>
            <person name="Burger G."/>
            <person name="Gray M.W."/>
            <person name="Holland P.W.H."/>
            <person name="King N."/>
            <person name="Lang F.B.F."/>
            <person name="Roger A.J."/>
            <person name="Ruiz-Trillo I."/>
            <person name="Lander E."/>
            <person name="Nusbaum C."/>
        </authorList>
    </citation>
    <scope>NUCLEOTIDE SEQUENCE [LARGE SCALE GENOMIC DNA]</scope>
    <source>
        <strain evidence="1 2">ATCC 50062</strain>
    </source>
</reference>
<evidence type="ECO:0000313" key="1">
    <source>
        <dbReference type="EMBL" id="KNC56241.1"/>
    </source>
</evidence>
<keyword evidence="2" id="KW-1185">Reference proteome</keyword>
<proteinExistence type="predicted"/>
<dbReference type="AlphaFoldDB" id="A0A0L0DVY7"/>
<evidence type="ECO:0000313" key="2">
    <source>
        <dbReference type="Proteomes" id="UP000054408"/>
    </source>
</evidence>
<dbReference type="Proteomes" id="UP000054408">
    <property type="component" value="Unassembled WGS sequence"/>
</dbReference>
<accession>A0A0L0DVY7</accession>
<dbReference type="EMBL" id="GL349441">
    <property type="protein sequence ID" value="KNC56241.1"/>
    <property type="molecule type" value="Genomic_DNA"/>
</dbReference>
<protein>
    <submittedName>
        <fullName evidence="1">Uncharacterized protein</fullName>
    </submittedName>
</protein>
<dbReference type="GeneID" id="25561903"/>
<sequence length="132" mass="13807">MAASETVGVKVALVAPGEAKPREVGICAGRVVFADELRVGHVPDGAYLRLYGSVTAVDLAADKAYVDDAVTLATPLLDADSALIPGRQVAALGCWQDGVLVARLVVSAADLDLALVRRARDARDAVFPQPWQ</sequence>
<organism evidence="1 2">
    <name type="scientific">Thecamonas trahens ATCC 50062</name>
    <dbReference type="NCBI Taxonomy" id="461836"/>
    <lineage>
        <taxon>Eukaryota</taxon>
        <taxon>Apusozoa</taxon>
        <taxon>Apusomonadida</taxon>
        <taxon>Apusomonadidae</taxon>
        <taxon>Thecamonas</taxon>
    </lineage>
</organism>